<dbReference type="RefSeq" id="WP_002654049.1">
    <property type="nucleotide sequence ID" value="NZ_CH672377.1"/>
</dbReference>
<proteinExistence type="predicted"/>
<gene>
    <name evidence="3" type="ORF">DSM3645_02273</name>
</gene>
<comment type="caution">
    <text evidence="3">The sequence shown here is derived from an EMBL/GenBank/DDBJ whole genome shotgun (WGS) entry which is preliminary data.</text>
</comment>
<evidence type="ECO:0000259" key="2">
    <source>
        <dbReference type="Pfam" id="PF00266"/>
    </source>
</evidence>
<protein>
    <submittedName>
        <fullName evidence="3">NifS protein</fullName>
    </submittedName>
</protein>
<dbReference type="AlphaFoldDB" id="A3ZVB8"/>
<organism evidence="3 4">
    <name type="scientific">Blastopirellula marina DSM 3645</name>
    <dbReference type="NCBI Taxonomy" id="314230"/>
    <lineage>
        <taxon>Bacteria</taxon>
        <taxon>Pseudomonadati</taxon>
        <taxon>Planctomycetota</taxon>
        <taxon>Planctomycetia</taxon>
        <taxon>Pirellulales</taxon>
        <taxon>Pirellulaceae</taxon>
        <taxon>Blastopirellula</taxon>
    </lineage>
</organism>
<dbReference type="PANTHER" id="PTHR43586">
    <property type="entry name" value="CYSTEINE DESULFURASE"/>
    <property type="match status" value="1"/>
</dbReference>
<dbReference type="Proteomes" id="UP000004358">
    <property type="component" value="Unassembled WGS sequence"/>
</dbReference>
<dbReference type="OrthoDB" id="9804366at2"/>
<dbReference type="InterPro" id="IPR015424">
    <property type="entry name" value="PyrdxlP-dep_Trfase"/>
</dbReference>
<dbReference type="InterPro" id="IPR015422">
    <property type="entry name" value="PyrdxlP-dep_Trfase_small"/>
</dbReference>
<keyword evidence="1" id="KW-0663">Pyridoxal phosphate</keyword>
<name>A3ZVB8_9BACT</name>
<dbReference type="STRING" id="314230.DSM3645_02273"/>
<dbReference type="Gene3D" id="3.40.640.10">
    <property type="entry name" value="Type I PLP-dependent aspartate aminotransferase-like (Major domain)"/>
    <property type="match status" value="1"/>
</dbReference>
<feature type="domain" description="Aminotransferase class V" evidence="2">
    <location>
        <begin position="21"/>
        <end position="366"/>
    </location>
</feature>
<evidence type="ECO:0000256" key="1">
    <source>
        <dbReference type="ARBA" id="ARBA00022898"/>
    </source>
</evidence>
<dbReference type="Gene3D" id="3.90.1150.10">
    <property type="entry name" value="Aspartate Aminotransferase, domain 1"/>
    <property type="match status" value="1"/>
</dbReference>
<evidence type="ECO:0000313" key="3">
    <source>
        <dbReference type="EMBL" id="EAQ79264.1"/>
    </source>
</evidence>
<dbReference type="PANTHER" id="PTHR43586:SF15">
    <property type="entry name" value="BLR3095 PROTEIN"/>
    <property type="match status" value="1"/>
</dbReference>
<dbReference type="Pfam" id="PF00266">
    <property type="entry name" value="Aminotran_5"/>
    <property type="match status" value="1"/>
</dbReference>
<dbReference type="SUPFAM" id="SSF53383">
    <property type="entry name" value="PLP-dependent transferases"/>
    <property type="match status" value="1"/>
</dbReference>
<dbReference type="InterPro" id="IPR000192">
    <property type="entry name" value="Aminotrans_V_dom"/>
</dbReference>
<dbReference type="InterPro" id="IPR015421">
    <property type="entry name" value="PyrdxlP-dep_Trfase_major"/>
</dbReference>
<sequence>MSQMAPTHRLSNESYWNGKAYLNTAAEGLPLQSCVDAVQQYLMAKSHGEPGREEFWKAYERAQQGAARLFSVAADQIALISSTTEALNTIAHSIDWRPGDEVVFTSSEFPSNIFPWVALQSRGVKLRIAHPGPDGISVDDLLSQINDRTRLVTVSQVSYATGEHLNPEPLWRRVQETSALLCVDATQAAGRVPVDGRMADFTVASAFKWMNSIHGAAIMSVSRRALEADLLGPAGWLSAESCFADDRLETFHPRADGQRFQAGMPNFDSICSLAAALDFHTPEAVQERAAHLAPLVSQLRASLVAMGLTPLVPKSPARQAGIVPFAYESSAEMKRQLAERGIFVQGDDRRIRAALHWYNTQEDVEQYLEALRDLLDSSKAPATRLENSSV</sequence>
<reference evidence="3 4" key="1">
    <citation type="submission" date="2006-02" db="EMBL/GenBank/DDBJ databases">
        <authorList>
            <person name="Amann R."/>
            <person name="Ferriera S."/>
            <person name="Johnson J."/>
            <person name="Kravitz S."/>
            <person name="Halpern A."/>
            <person name="Remington K."/>
            <person name="Beeson K."/>
            <person name="Tran B."/>
            <person name="Rogers Y.-H."/>
            <person name="Friedman R."/>
            <person name="Venter J.C."/>
        </authorList>
    </citation>
    <scope>NUCLEOTIDE SEQUENCE [LARGE SCALE GENOMIC DNA]</scope>
    <source>
        <strain evidence="3 4">DSM 3645</strain>
    </source>
</reference>
<dbReference type="eggNOG" id="COG0520">
    <property type="taxonomic scope" value="Bacteria"/>
</dbReference>
<dbReference type="HOGENOM" id="CLU_003433_2_1_0"/>
<accession>A3ZVB8</accession>
<dbReference type="EMBL" id="AANZ01000014">
    <property type="protein sequence ID" value="EAQ79264.1"/>
    <property type="molecule type" value="Genomic_DNA"/>
</dbReference>
<evidence type="ECO:0000313" key="4">
    <source>
        <dbReference type="Proteomes" id="UP000004358"/>
    </source>
</evidence>